<evidence type="ECO:0000313" key="3">
    <source>
        <dbReference type="Proteomes" id="UP000707356"/>
    </source>
</evidence>
<dbReference type="SUPFAM" id="SSF52540">
    <property type="entry name" value="P-loop containing nucleoside triphosphate hydrolases"/>
    <property type="match status" value="1"/>
</dbReference>
<proteinExistence type="predicted"/>
<dbReference type="EMBL" id="JAHHHV010000067">
    <property type="protein sequence ID" value="MBW4466376.1"/>
    <property type="molecule type" value="Genomic_DNA"/>
</dbReference>
<sequence length="466" mass="52469">MARAKFQQTIKRWTQIPTSYAEVQVEANLMTVMWEELEVGFHKSVLHPAIGSGLIADWLLYQDLDRPPILVVEDKKRIPELADVPDADFVEKCEKHCLYKEAVGDFSGSPGNNGIRQYLDSSKVKPDRLASYGLVFNGDFFQLWRRVDGLVLPMTPIQRMTAETIPTLMGQLQYILTSPKRALITSIWNRKGGVSKTTNTVNLGATLAVQGKRVLLIDADEQNDLTRGVGLVPDALEGWFEESVDMLQKNDFDAAKSLVSKALHRRMFPLSSVPASNYSFHVLSIPELSIKEFRRTNDISNPDKIKVFKRLVNLVAGGFDYIFIDTSPAYEVFTSCILYAADTVLIPVDYGKKSLYHGVDIYKFLRDVRAKRAEHDKLYLGPWNLGLLFSNCPPDAGAVLNGLMSDELAGHKFTGRQCQTRIQTYAQTKVAEFKCAPVVCWQASPVTQLYRNLANELFLKYNSINE</sequence>
<dbReference type="PANTHER" id="PTHR13696:SF99">
    <property type="entry name" value="COBYRINIC ACID AC-DIAMIDE SYNTHASE"/>
    <property type="match status" value="1"/>
</dbReference>
<protein>
    <submittedName>
        <fullName evidence="2">AAA family ATPase</fullName>
    </submittedName>
</protein>
<dbReference type="AlphaFoldDB" id="A0A951PB87"/>
<gene>
    <name evidence="2" type="ORF">KME07_13205</name>
</gene>
<reference evidence="2" key="2">
    <citation type="journal article" date="2022" name="Microbiol. Resour. Announc.">
        <title>Metagenome Sequencing to Explore Phylogenomics of Terrestrial Cyanobacteria.</title>
        <authorList>
            <person name="Ward R.D."/>
            <person name="Stajich J.E."/>
            <person name="Johansen J.R."/>
            <person name="Huntemann M."/>
            <person name="Clum A."/>
            <person name="Foster B."/>
            <person name="Foster B."/>
            <person name="Roux S."/>
            <person name="Palaniappan K."/>
            <person name="Varghese N."/>
            <person name="Mukherjee S."/>
            <person name="Reddy T.B.K."/>
            <person name="Daum C."/>
            <person name="Copeland A."/>
            <person name="Chen I.A."/>
            <person name="Ivanova N.N."/>
            <person name="Kyrpides N.C."/>
            <person name="Shapiro N."/>
            <person name="Eloe-Fadrosh E.A."/>
            <person name="Pietrasiak N."/>
        </authorList>
    </citation>
    <scope>NUCLEOTIDE SEQUENCE</scope>
    <source>
        <strain evidence="2">GSE-TBD4-15B</strain>
    </source>
</reference>
<organism evidence="2 3">
    <name type="scientific">Pegethrix bostrychoides GSE-TBD4-15B</name>
    <dbReference type="NCBI Taxonomy" id="2839662"/>
    <lineage>
        <taxon>Bacteria</taxon>
        <taxon>Bacillati</taxon>
        <taxon>Cyanobacteriota</taxon>
        <taxon>Cyanophyceae</taxon>
        <taxon>Oculatellales</taxon>
        <taxon>Oculatellaceae</taxon>
        <taxon>Pegethrix</taxon>
    </lineage>
</organism>
<dbReference type="CDD" id="cd02042">
    <property type="entry name" value="ParAB_family"/>
    <property type="match status" value="1"/>
</dbReference>
<name>A0A951PB87_9CYAN</name>
<accession>A0A951PB87</accession>
<dbReference type="InterPro" id="IPR050678">
    <property type="entry name" value="DNA_Partitioning_ATPase"/>
</dbReference>
<comment type="caution">
    <text evidence="2">The sequence shown here is derived from an EMBL/GenBank/DDBJ whole genome shotgun (WGS) entry which is preliminary data.</text>
</comment>
<evidence type="ECO:0000313" key="2">
    <source>
        <dbReference type="EMBL" id="MBW4466376.1"/>
    </source>
</evidence>
<dbReference type="Proteomes" id="UP000707356">
    <property type="component" value="Unassembled WGS sequence"/>
</dbReference>
<dbReference type="InterPro" id="IPR027417">
    <property type="entry name" value="P-loop_NTPase"/>
</dbReference>
<dbReference type="Gene3D" id="3.40.50.300">
    <property type="entry name" value="P-loop containing nucleotide triphosphate hydrolases"/>
    <property type="match status" value="1"/>
</dbReference>
<dbReference type="Pfam" id="PF13614">
    <property type="entry name" value="AAA_31"/>
    <property type="match status" value="1"/>
</dbReference>
<dbReference type="InterPro" id="IPR025669">
    <property type="entry name" value="AAA_dom"/>
</dbReference>
<feature type="domain" description="AAA" evidence="1">
    <location>
        <begin position="184"/>
        <end position="371"/>
    </location>
</feature>
<dbReference type="PANTHER" id="PTHR13696">
    <property type="entry name" value="P-LOOP CONTAINING NUCLEOSIDE TRIPHOSPHATE HYDROLASE"/>
    <property type="match status" value="1"/>
</dbReference>
<reference evidence="2" key="1">
    <citation type="submission" date="2021-05" db="EMBL/GenBank/DDBJ databases">
        <authorList>
            <person name="Pietrasiak N."/>
            <person name="Ward R."/>
            <person name="Stajich J.E."/>
            <person name="Kurbessoian T."/>
        </authorList>
    </citation>
    <scope>NUCLEOTIDE SEQUENCE</scope>
    <source>
        <strain evidence="2">GSE-TBD4-15B</strain>
    </source>
</reference>
<evidence type="ECO:0000259" key="1">
    <source>
        <dbReference type="Pfam" id="PF13614"/>
    </source>
</evidence>